<dbReference type="Proteomes" id="UP000499080">
    <property type="component" value="Unassembled WGS sequence"/>
</dbReference>
<organism evidence="5 6">
    <name type="scientific">Araneus ventricosus</name>
    <name type="common">Orbweaver spider</name>
    <name type="synonym">Epeira ventricosa</name>
    <dbReference type="NCBI Taxonomy" id="182803"/>
    <lineage>
        <taxon>Eukaryota</taxon>
        <taxon>Metazoa</taxon>
        <taxon>Ecdysozoa</taxon>
        <taxon>Arthropoda</taxon>
        <taxon>Chelicerata</taxon>
        <taxon>Arachnida</taxon>
        <taxon>Araneae</taxon>
        <taxon>Araneomorphae</taxon>
        <taxon>Entelegynae</taxon>
        <taxon>Araneoidea</taxon>
        <taxon>Araneidae</taxon>
        <taxon>Araneus</taxon>
    </lineage>
</organism>
<keyword evidence="3" id="KW-0732">Signal</keyword>
<comment type="subcellular location">
    <subcellularLocation>
        <location evidence="1">Secreted</location>
    </subcellularLocation>
</comment>
<evidence type="ECO:0000256" key="2">
    <source>
        <dbReference type="ARBA" id="ARBA00022525"/>
    </source>
</evidence>
<feature type="chain" id="PRO_5021307963" description="Single domain-containing protein" evidence="3">
    <location>
        <begin position="22"/>
        <end position="104"/>
    </location>
</feature>
<name>A0A4Y2DJF4_ARAVE</name>
<evidence type="ECO:0000256" key="1">
    <source>
        <dbReference type="ARBA" id="ARBA00004613"/>
    </source>
</evidence>
<evidence type="ECO:0000259" key="4">
    <source>
        <dbReference type="SMART" id="SM01318"/>
    </source>
</evidence>
<comment type="caution">
    <text evidence="5">The sequence shown here is derived from an EMBL/GenBank/DDBJ whole genome shotgun (WGS) entry which is preliminary data.</text>
</comment>
<protein>
    <recommendedName>
        <fullName evidence="4">Single domain-containing protein</fullName>
    </recommendedName>
</protein>
<accession>A0A4Y2DJF4</accession>
<proteinExistence type="predicted"/>
<evidence type="ECO:0000313" key="6">
    <source>
        <dbReference type="Proteomes" id="UP000499080"/>
    </source>
</evidence>
<evidence type="ECO:0000313" key="5">
    <source>
        <dbReference type="EMBL" id="GBM16892.1"/>
    </source>
</evidence>
<sequence>MKLCCVLSVSMLLLLAVQSRAYVYSGDMDTSSGYCVGEHFGRIPVGGYGYDDEKCEKVFCVREHINVHGCSPVQLDAPGCRLVSRNGHFPDCCRIHVECDDDDE</sequence>
<reference evidence="5 6" key="1">
    <citation type="journal article" date="2019" name="Sci. Rep.">
        <title>Orb-weaving spider Araneus ventricosus genome elucidates the spidroin gene catalogue.</title>
        <authorList>
            <person name="Kono N."/>
            <person name="Nakamura H."/>
            <person name="Ohtoshi R."/>
            <person name="Moran D.A.P."/>
            <person name="Shinohara A."/>
            <person name="Yoshida Y."/>
            <person name="Fujiwara M."/>
            <person name="Mori M."/>
            <person name="Tomita M."/>
            <person name="Arakawa K."/>
        </authorList>
    </citation>
    <scope>NUCLEOTIDE SEQUENCE [LARGE SCALE GENOMIC DNA]</scope>
</reference>
<dbReference type="EMBL" id="BGPR01000381">
    <property type="protein sequence ID" value="GBM16892.1"/>
    <property type="molecule type" value="Genomic_DNA"/>
</dbReference>
<dbReference type="InterPro" id="IPR029277">
    <property type="entry name" value="SVWC_dom"/>
</dbReference>
<feature type="signal peptide" evidence="3">
    <location>
        <begin position="1"/>
        <end position="21"/>
    </location>
</feature>
<dbReference type="Pfam" id="PF15430">
    <property type="entry name" value="SVWC"/>
    <property type="match status" value="1"/>
</dbReference>
<dbReference type="OrthoDB" id="6473836at2759"/>
<feature type="domain" description="Single" evidence="4">
    <location>
        <begin position="35"/>
        <end position="99"/>
    </location>
</feature>
<evidence type="ECO:0000256" key="3">
    <source>
        <dbReference type="SAM" id="SignalP"/>
    </source>
</evidence>
<gene>
    <name evidence="5" type="ORF">AVEN_267291_1</name>
</gene>
<dbReference type="GO" id="GO:0005576">
    <property type="term" value="C:extracellular region"/>
    <property type="evidence" value="ECO:0007669"/>
    <property type="project" value="UniProtKB-SubCell"/>
</dbReference>
<dbReference type="SMART" id="SM01318">
    <property type="entry name" value="SVWC"/>
    <property type="match status" value="1"/>
</dbReference>
<keyword evidence="2" id="KW-0964">Secreted</keyword>
<keyword evidence="6" id="KW-1185">Reference proteome</keyword>
<dbReference type="AlphaFoldDB" id="A0A4Y2DJF4"/>